<dbReference type="Proteomes" id="UP001596283">
    <property type="component" value="Unassembled WGS sequence"/>
</dbReference>
<evidence type="ECO:0000256" key="1">
    <source>
        <dbReference type="SAM" id="Phobius"/>
    </source>
</evidence>
<name>A0ABW1TJR1_9LACO</name>
<evidence type="ECO:0000313" key="2">
    <source>
        <dbReference type="EMBL" id="MFC6261445.1"/>
    </source>
</evidence>
<sequence>MTKRQKARHYVLTLLKGVVIMLVLLTWDLKHTRMGWTIPVTYFTTWIFLSWLLCYPALRNKYQSLYSKNGERFETYKHRALSMHRQDVGNSHENRRWTPKGVAANPWEYTTGTTQSTDEILNPVLIFAEHLWATFLLILFGPVLVVLAGVMKLVSWLRQRPR</sequence>
<feature type="transmembrane region" description="Helical" evidence="1">
    <location>
        <begin position="39"/>
        <end position="58"/>
    </location>
</feature>
<keyword evidence="1" id="KW-1133">Transmembrane helix</keyword>
<evidence type="ECO:0008006" key="4">
    <source>
        <dbReference type="Google" id="ProtNLM"/>
    </source>
</evidence>
<feature type="transmembrane region" description="Helical" evidence="1">
    <location>
        <begin position="131"/>
        <end position="154"/>
    </location>
</feature>
<feature type="transmembrane region" description="Helical" evidence="1">
    <location>
        <begin position="7"/>
        <end position="27"/>
    </location>
</feature>
<comment type="caution">
    <text evidence="2">The sequence shown here is derived from an EMBL/GenBank/DDBJ whole genome shotgun (WGS) entry which is preliminary data.</text>
</comment>
<keyword evidence="1" id="KW-0472">Membrane</keyword>
<organism evidence="2 3">
    <name type="scientific">Levilactobacillus fujinensis</name>
    <dbReference type="NCBI Taxonomy" id="2486024"/>
    <lineage>
        <taxon>Bacteria</taxon>
        <taxon>Bacillati</taxon>
        <taxon>Bacillota</taxon>
        <taxon>Bacilli</taxon>
        <taxon>Lactobacillales</taxon>
        <taxon>Lactobacillaceae</taxon>
        <taxon>Levilactobacillus</taxon>
    </lineage>
</organism>
<protein>
    <recommendedName>
        <fullName evidence="4">Integral membrane protein</fullName>
    </recommendedName>
</protein>
<dbReference type="RefSeq" id="WP_125686926.1">
    <property type="nucleotide sequence ID" value="NZ_JBHSSI010000065.1"/>
</dbReference>
<reference evidence="3" key="1">
    <citation type="journal article" date="2019" name="Int. J. Syst. Evol. Microbiol.">
        <title>The Global Catalogue of Microorganisms (GCM) 10K type strain sequencing project: providing services to taxonomists for standard genome sequencing and annotation.</title>
        <authorList>
            <consortium name="The Broad Institute Genomics Platform"/>
            <consortium name="The Broad Institute Genome Sequencing Center for Infectious Disease"/>
            <person name="Wu L."/>
            <person name="Ma J."/>
        </authorList>
    </citation>
    <scope>NUCLEOTIDE SEQUENCE [LARGE SCALE GENOMIC DNA]</scope>
    <source>
        <strain evidence="3">CCM 8908</strain>
    </source>
</reference>
<gene>
    <name evidence="2" type="ORF">ACFP1C_10870</name>
</gene>
<keyword evidence="3" id="KW-1185">Reference proteome</keyword>
<dbReference type="EMBL" id="JBHSSI010000065">
    <property type="protein sequence ID" value="MFC6261445.1"/>
    <property type="molecule type" value="Genomic_DNA"/>
</dbReference>
<evidence type="ECO:0000313" key="3">
    <source>
        <dbReference type="Proteomes" id="UP001596283"/>
    </source>
</evidence>
<accession>A0ABW1TJR1</accession>
<proteinExistence type="predicted"/>
<keyword evidence="1" id="KW-0812">Transmembrane</keyword>